<dbReference type="EMBL" id="JAAIUW010000004">
    <property type="protein sequence ID" value="KAF7835582.1"/>
    <property type="molecule type" value="Genomic_DNA"/>
</dbReference>
<organism evidence="1 2">
    <name type="scientific">Senna tora</name>
    <dbReference type="NCBI Taxonomy" id="362788"/>
    <lineage>
        <taxon>Eukaryota</taxon>
        <taxon>Viridiplantae</taxon>
        <taxon>Streptophyta</taxon>
        <taxon>Embryophyta</taxon>
        <taxon>Tracheophyta</taxon>
        <taxon>Spermatophyta</taxon>
        <taxon>Magnoliopsida</taxon>
        <taxon>eudicotyledons</taxon>
        <taxon>Gunneridae</taxon>
        <taxon>Pentapetalae</taxon>
        <taxon>rosids</taxon>
        <taxon>fabids</taxon>
        <taxon>Fabales</taxon>
        <taxon>Fabaceae</taxon>
        <taxon>Caesalpinioideae</taxon>
        <taxon>Cassia clade</taxon>
        <taxon>Senna</taxon>
    </lineage>
</organism>
<gene>
    <name evidence="1" type="ORF">G2W53_010441</name>
</gene>
<accession>A0A834WZM4</accession>
<reference evidence="1" key="1">
    <citation type="submission" date="2020-09" db="EMBL/GenBank/DDBJ databases">
        <title>Genome-Enabled Discovery of Anthraquinone Biosynthesis in Senna tora.</title>
        <authorList>
            <person name="Kang S.-H."/>
            <person name="Pandey R.P."/>
            <person name="Lee C.-M."/>
            <person name="Sim J.-S."/>
            <person name="Jeong J.-T."/>
            <person name="Choi B.-S."/>
            <person name="Jung M."/>
            <person name="Ginzburg D."/>
            <person name="Zhao K."/>
            <person name="Won S.Y."/>
            <person name="Oh T.-J."/>
            <person name="Yu Y."/>
            <person name="Kim N.-H."/>
            <person name="Lee O.R."/>
            <person name="Lee T.-H."/>
            <person name="Bashyal P."/>
            <person name="Kim T.-S."/>
            <person name="Lee W.-H."/>
            <person name="Kawkins C."/>
            <person name="Kim C.-K."/>
            <person name="Kim J.S."/>
            <person name="Ahn B.O."/>
            <person name="Rhee S.Y."/>
            <person name="Sohng J.K."/>
        </authorList>
    </citation>
    <scope>NUCLEOTIDE SEQUENCE</scope>
    <source>
        <tissue evidence="1">Leaf</tissue>
    </source>
</reference>
<keyword evidence="2" id="KW-1185">Reference proteome</keyword>
<evidence type="ECO:0000313" key="2">
    <source>
        <dbReference type="Proteomes" id="UP000634136"/>
    </source>
</evidence>
<dbReference type="Proteomes" id="UP000634136">
    <property type="component" value="Unassembled WGS sequence"/>
</dbReference>
<proteinExistence type="predicted"/>
<protein>
    <submittedName>
        <fullName evidence="1">Uncharacterized protein</fullName>
    </submittedName>
</protein>
<comment type="caution">
    <text evidence="1">The sequence shown here is derived from an EMBL/GenBank/DDBJ whole genome shotgun (WGS) entry which is preliminary data.</text>
</comment>
<evidence type="ECO:0000313" key="1">
    <source>
        <dbReference type="EMBL" id="KAF7835582.1"/>
    </source>
</evidence>
<name>A0A834WZM4_9FABA</name>
<dbReference type="AlphaFoldDB" id="A0A834WZM4"/>
<sequence>MAVDMSIFKFGSIVYTDGGRNLL</sequence>